<reference evidence="1 2" key="1">
    <citation type="submission" date="2019-03" db="EMBL/GenBank/DDBJ databases">
        <title>Single cell metagenomics reveals metabolic interactions within the superorganism composed of flagellate Streblomastix strix and complex community of Bacteroidetes bacteria on its surface.</title>
        <authorList>
            <person name="Treitli S.C."/>
            <person name="Kolisko M."/>
            <person name="Husnik F."/>
            <person name="Keeling P."/>
            <person name="Hampl V."/>
        </authorList>
    </citation>
    <scope>NUCLEOTIDE SEQUENCE [LARGE SCALE GENOMIC DNA]</scope>
    <source>
        <strain evidence="1">ST1C</strain>
    </source>
</reference>
<sequence length="130" mass="15112">MFDIMEYGQFRIQTRTIHPLYSDAKNDGVIFQVYQTCLIHGETDFLKDQAVVILSTLMRGQEVDQKMKQHLFLRLKYLNTKEKPSDQVACMLDMLCGLAVDEGNIPEIISENFIKTTQVHNLMKKFLHSQ</sequence>
<dbReference type="AlphaFoldDB" id="A0A5J4X2N3"/>
<organism evidence="1 2">
    <name type="scientific">Streblomastix strix</name>
    <dbReference type="NCBI Taxonomy" id="222440"/>
    <lineage>
        <taxon>Eukaryota</taxon>
        <taxon>Metamonada</taxon>
        <taxon>Preaxostyla</taxon>
        <taxon>Oxymonadida</taxon>
        <taxon>Streblomastigidae</taxon>
        <taxon>Streblomastix</taxon>
    </lineage>
</organism>
<name>A0A5J4X2N3_9EUKA</name>
<protein>
    <submittedName>
        <fullName evidence="1">Uncharacterized protein</fullName>
    </submittedName>
</protein>
<dbReference type="Proteomes" id="UP000324800">
    <property type="component" value="Unassembled WGS sequence"/>
</dbReference>
<gene>
    <name evidence="1" type="ORF">EZS28_003026</name>
</gene>
<evidence type="ECO:0000313" key="1">
    <source>
        <dbReference type="EMBL" id="KAA6401450.1"/>
    </source>
</evidence>
<accession>A0A5J4X2N3</accession>
<evidence type="ECO:0000313" key="2">
    <source>
        <dbReference type="Proteomes" id="UP000324800"/>
    </source>
</evidence>
<comment type="caution">
    <text evidence="1">The sequence shown here is derived from an EMBL/GenBank/DDBJ whole genome shotgun (WGS) entry which is preliminary data.</text>
</comment>
<dbReference type="EMBL" id="SNRW01000387">
    <property type="protein sequence ID" value="KAA6401450.1"/>
    <property type="molecule type" value="Genomic_DNA"/>
</dbReference>
<proteinExistence type="predicted"/>